<evidence type="ECO:0000256" key="3">
    <source>
        <dbReference type="ARBA" id="ARBA00023098"/>
    </source>
</evidence>
<protein>
    <submittedName>
        <fullName evidence="6">NTE family protein</fullName>
    </submittedName>
</protein>
<dbReference type="PROSITE" id="PS51635">
    <property type="entry name" value="PNPLA"/>
    <property type="match status" value="1"/>
</dbReference>
<sequence length="301" mass="31141">MAQVTCGVETGSSGHHLRMSGTERALVLGGGGITGIAWEIGVLAGLAEAGVDLTGADLVVGTSAGSVVGAQVTSGAGLDELYARQLEPPSSERVARMSRAGLARYAWAMLRSRGRDEEFRRRVGALAMAAADAGLTPTEEERLAVIGSRLVSSEWPDRRFVVTAVDARSGEFSRLDRDSGVPLVPAVAASCAVPGVYPPVTIDGRRYVDGGMRSAANADLAEGYERVVVLAPIARGIGPLASVDAQVTGLVARVAVVSPDEAGRRAIGRNVLDPAARRPSAEAGRAQAAAVVDRVREAWHG</sequence>
<evidence type="ECO:0000259" key="5">
    <source>
        <dbReference type="PROSITE" id="PS51635"/>
    </source>
</evidence>
<feature type="short sequence motif" description="GXGXXG" evidence="4">
    <location>
        <begin position="30"/>
        <end position="35"/>
    </location>
</feature>
<dbReference type="InterPro" id="IPR002641">
    <property type="entry name" value="PNPLA_dom"/>
</dbReference>
<dbReference type="Proteomes" id="UP000198960">
    <property type="component" value="Unassembled WGS sequence"/>
</dbReference>
<keyword evidence="2 4" id="KW-0442">Lipid degradation</keyword>
<evidence type="ECO:0000256" key="4">
    <source>
        <dbReference type="PROSITE-ProRule" id="PRU01161"/>
    </source>
</evidence>
<dbReference type="InterPro" id="IPR050301">
    <property type="entry name" value="NTE"/>
</dbReference>
<keyword evidence="3 4" id="KW-0443">Lipid metabolism</keyword>
<name>A0A1H8S900_9ACTN</name>
<dbReference type="Gene3D" id="3.40.1090.10">
    <property type="entry name" value="Cytosolic phospholipase A2 catalytic domain"/>
    <property type="match status" value="2"/>
</dbReference>
<feature type="short sequence motif" description="GXSXG" evidence="4">
    <location>
        <begin position="61"/>
        <end position="65"/>
    </location>
</feature>
<dbReference type="PANTHER" id="PTHR14226">
    <property type="entry name" value="NEUROPATHY TARGET ESTERASE/SWISS CHEESE D.MELANOGASTER"/>
    <property type="match status" value="1"/>
</dbReference>
<evidence type="ECO:0000256" key="1">
    <source>
        <dbReference type="ARBA" id="ARBA00022801"/>
    </source>
</evidence>
<dbReference type="GO" id="GO:0016787">
    <property type="term" value="F:hydrolase activity"/>
    <property type="evidence" value="ECO:0007669"/>
    <property type="project" value="UniProtKB-UniRule"/>
</dbReference>
<feature type="active site" description="Nucleophile" evidence="4">
    <location>
        <position position="63"/>
    </location>
</feature>
<organism evidence="6 7">
    <name type="scientific">Trujillonella endophytica</name>
    <dbReference type="NCBI Taxonomy" id="673521"/>
    <lineage>
        <taxon>Bacteria</taxon>
        <taxon>Bacillati</taxon>
        <taxon>Actinomycetota</taxon>
        <taxon>Actinomycetes</taxon>
        <taxon>Geodermatophilales</taxon>
        <taxon>Geodermatophilaceae</taxon>
        <taxon>Trujillonella</taxon>
    </lineage>
</organism>
<keyword evidence="7" id="KW-1185">Reference proteome</keyword>
<accession>A0A1H8S900</accession>
<dbReference type="PANTHER" id="PTHR14226:SF57">
    <property type="entry name" value="BLR7027 PROTEIN"/>
    <property type="match status" value="1"/>
</dbReference>
<evidence type="ECO:0000256" key="2">
    <source>
        <dbReference type="ARBA" id="ARBA00022963"/>
    </source>
</evidence>
<dbReference type="EMBL" id="FOEE01000004">
    <property type="protein sequence ID" value="SEO74653.1"/>
    <property type="molecule type" value="Genomic_DNA"/>
</dbReference>
<gene>
    <name evidence="6" type="ORF">SAMN05660991_01490</name>
</gene>
<feature type="active site" description="Proton acceptor" evidence="4">
    <location>
        <position position="209"/>
    </location>
</feature>
<reference evidence="7" key="1">
    <citation type="submission" date="2016-10" db="EMBL/GenBank/DDBJ databases">
        <authorList>
            <person name="Varghese N."/>
            <person name="Submissions S."/>
        </authorList>
    </citation>
    <scope>NUCLEOTIDE SEQUENCE [LARGE SCALE GENOMIC DNA]</scope>
    <source>
        <strain evidence="7">DSM 45413</strain>
    </source>
</reference>
<dbReference type="InterPro" id="IPR016035">
    <property type="entry name" value="Acyl_Trfase/lysoPLipase"/>
</dbReference>
<feature type="short sequence motif" description="DGA/G" evidence="4">
    <location>
        <begin position="209"/>
        <end position="211"/>
    </location>
</feature>
<dbReference type="AlphaFoldDB" id="A0A1H8S900"/>
<dbReference type="SUPFAM" id="SSF52151">
    <property type="entry name" value="FabD/lysophospholipase-like"/>
    <property type="match status" value="1"/>
</dbReference>
<dbReference type="GO" id="GO:0016042">
    <property type="term" value="P:lipid catabolic process"/>
    <property type="evidence" value="ECO:0007669"/>
    <property type="project" value="UniProtKB-UniRule"/>
</dbReference>
<feature type="domain" description="PNPLA" evidence="5">
    <location>
        <begin position="26"/>
        <end position="223"/>
    </location>
</feature>
<evidence type="ECO:0000313" key="6">
    <source>
        <dbReference type="EMBL" id="SEO74653.1"/>
    </source>
</evidence>
<proteinExistence type="predicted"/>
<evidence type="ECO:0000313" key="7">
    <source>
        <dbReference type="Proteomes" id="UP000198960"/>
    </source>
</evidence>
<keyword evidence="1 4" id="KW-0378">Hydrolase</keyword>
<dbReference type="STRING" id="673521.SAMN05660991_01490"/>
<dbReference type="Pfam" id="PF01734">
    <property type="entry name" value="Patatin"/>
    <property type="match status" value="1"/>
</dbReference>